<keyword evidence="1" id="KW-0472">Membrane</keyword>
<gene>
    <name evidence="2" type="ORF">HNR40_004990</name>
</gene>
<dbReference type="AlphaFoldDB" id="A0A7W8A5Q9"/>
<feature type="transmembrane region" description="Helical" evidence="1">
    <location>
        <begin position="139"/>
        <end position="161"/>
    </location>
</feature>
<sequence>MNDVKAEPLTPGGNRMMQRRYAGAVLIAGGAIFFLAEFIAAAAWTNPPYSYTHHYISNLGVRGPSEAFGQFMYSPLAWVMNTGFFLFGITLFVGAAMLRGLHGRRRWAVLTPAALLAVGGVLLAFFPGSGETAHAAIDYHALGAFAGIVGGNVLIIILGRLRRDVDITAKTGKAMVVLGVFGLVALVGFLALAGSGTNVLIGLVERCAVYPLLIGLIGAGASIWNRNTPEHGSSTTPSTRSA</sequence>
<evidence type="ECO:0000256" key="1">
    <source>
        <dbReference type="SAM" id="Phobius"/>
    </source>
</evidence>
<dbReference type="Proteomes" id="UP000568380">
    <property type="component" value="Unassembled WGS sequence"/>
</dbReference>
<accession>A0A7W8A5Q9</accession>
<dbReference type="InterPro" id="IPR009339">
    <property type="entry name" value="DUF998"/>
</dbReference>
<feature type="transmembrane region" description="Helical" evidence="1">
    <location>
        <begin position="173"/>
        <end position="193"/>
    </location>
</feature>
<organism evidence="2 3">
    <name type="scientific">Nonomuraea endophytica</name>
    <dbReference type="NCBI Taxonomy" id="714136"/>
    <lineage>
        <taxon>Bacteria</taxon>
        <taxon>Bacillati</taxon>
        <taxon>Actinomycetota</taxon>
        <taxon>Actinomycetes</taxon>
        <taxon>Streptosporangiales</taxon>
        <taxon>Streptosporangiaceae</taxon>
        <taxon>Nonomuraea</taxon>
    </lineage>
</organism>
<dbReference type="EMBL" id="JACHIN010000006">
    <property type="protein sequence ID" value="MBB5079504.1"/>
    <property type="molecule type" value="Genomic_DNA"/>
</dbReference>
<dbReference type="RefSeq" id="WP_312896497.1">
    <property type="nucleotide sequence ID" value="NZ_JACHIN010000006.1"/>
</dbReference>
<evidence type="ECO:0000313" key="3">
    <source>
        <dbReference type="Proteomes" id="UP000568380"/>
    </source>
</evidence>
<comment type="caution">
    <text evidence="2">The sequence shown here is derived from an EMBL/GenBank/DDBJ whole genome shotgun (WGS) entry which is preliminary data.</text>
</comment>
<keyword evidence="1" id="KW-0812">Transmembrane</keyword>
<dbReference type="Pfam" id="PF06197">
    <property type="entry name" value="DUF998"/>
    <property type="match status" value="1"/>
</dbReference>
<feature type="transmembrane region" description="Helical" evidence="1">
    <location>
        <begin position="76"/>
        <end position="95"/>
    </location>
</feature>
<keyword evidence="3" id="KW-1185">Reference proteome</keyword>
<keyword evidence="1" id="KW-1133">Transmembrane helix</keyword>
<feature type="transmembrane region" description="Helical" evidence="1">
    <location>
        <begin position="199"/>
        <end position="224"/>
    </location>
</feature>
<proteinExistence type="predicted"/>
<name>A0A7W8A5Q9_9ACTN</name>
<evidence type="ECO:0000313" key="2">
    <source>
        <dbReference type="EMBL" id="MBB5079504.1"/>
    </source>
</evidence>
<reference evidence="2 3" key="1">
    <citation type="submission" date="2020-08" db="EMBL/GenBank/DDBJ databases">
        <title>Genomic Encyclopedia of Type Strains, Phase IV (KMG-IV): sequencing the most valuable type-strain genomes for metagenomic binning, comparative biology and taxonomic classification.</title>
        <authorList>
            <person name="Goeker M."/>
        </authorList>
    </citation>
    <scope>NUCLEOTIDE SEQUENCE [LARGE SCALE GENOMIC DNA]</scope>
    <source>
        <strain evidence="2 3">DSM 45385</strain>
    </source>
</reference>
<feature type="transmembrane region" description="Helical" evidence="1">
    <location>
        <begin position="107"/>
        <end position="127"/>
    </location>
</feature>
<feature type="transmembrane region" description="Helical" evidence="1">
    <location>
        <begin position="21"/>
        <end position="44"/>
    </location>
</feature>
<protein>
    <submittedName>
        <fullName evidence="2">Putative membrane protein</fullName>
    </submittedName>
</protein>